<evidence type="ECO:0000256" key="2">
    <source>
        <dbReference type="ARBA" id="ARBA00006434"/>
    </source>
</evidence>
<dbReference type="PROSITE" id="PS50283">
    <property type="entry name" value="NA_SOLUT_SYMP_3"/>
    <property type="match status" value="1"/>
</dbReference>
<keyword evidence="10 14" id="KW-0472">Membrane</keyword>
<comment type="caution">
    <text evidence="15">The sequence shown here is derived from an EMBL/GenBank/DDBJ whole genome shotgun (WGS) entry which is preliminary data.</text>
</comment>
<keyword evidence="16" id="KW-1185">Reference proteome</keyword>
<keyword evidence="11" id="KW-0739">Sodium transport</keyword>
<feature type="transmembrane region" description="Helical" evidence="14">
    <location>
        <begin position="487"/>
        <end position="507"/>
    </location>
</feature>
<keyword evidence="9" id="KW-0406">Ion transport</keyword>
<feature type="transmembrane region" description="Helical" evidence="14">
    <location>
        <begin position="163"/>
        <end position="187"/>
    </location>
</feature>
<evidence type="ECO:0000256" key="4">
    <source>
        <dbReference type="ARBA" id="ARBA00022475"/>
    </source>
</evidence>
<feature type="transmembrane region" description="Helical" evidence="14">
    <location>
        <begin position="578"/>
        <end position="595"/>
    </location>
</feature>
<proteinExistence type="inferred from homology"/>
<dbReference type="PANTHER" id="PTHR48086">
    <property type="entry name" value="SODIUM/PROLINE SYMPORTER-RELATED"/>
    <property type="match status" value="1"/>
</dbReference>
<keyword evidence="6" id="KW-0769">Symport</keyword>
<feature type="transmembrane region" description="Helical" evidence="14">
    <location>
        <begin position="199"/>
        <end position="217"/>
    </location>
</feature>
<keyword evidence="5 14" id="KW-0812">Transmembrane</keyword>
<comment type="subcellular location">
    <subcellularLocation>
        <location evidence="1">Cell membrane</location>
        <topology evidence="1">Multi-pass membrane protein</topology>
    </subcellularLocation>
</comment>
<evidence type="ECO:0000256" key="6">
    <source>
        <dbReference type="ARBA" id="ARBA00022847"/>
    </source>
</evidence>
<dbReference type="Pfam" id="PF00474">
    <property type="entry name" value="SSF"/>
    <property type="match status" value="1"/>
</dbReference>
<dbReference type="RefSeq" id="WP_143918394.1">
    <property type="nucleotide sequence ID" value="NZ_CANMIK010000077.1"/>
</dbReference>
<evidence type="ECO:0000256" key="5">
    <source>
        <dbReference type="ARBA" id="ARBA00022692"/>
    </source>
</evidence>
<sequence>MNLATIDIIIILCYICITLLFGFYVSKKASKDMKSYFLGGNEIPWYYLGLSNASGMFDISGTMWAVTAMFVYGLKSAWLPWIWPVWNQVFIMVFLAAWLRRSNVMTGAQWITYRFGTDLGARLSHIIVTVFAIISTLGFIAYFFEGIGKFATIFFPWDLSFNIGSILISSEQAYALIIIVITTLYTLKGGMYSVVGTEVIQFVIMTISCLVIGYIAFTSVTAEQITTAVPGNWKDLFFGMDLDLDWTGYIDSVNSKIEEDGFSLFGFLFMMMIFKGIFASLAGPVPSYDMQRILSTKNEAEASKMSGLTIVVLSIPRYLMITGFAILGLVYLGPELQEGTGIDFETILPLAIQRFVPVGLKGLLLAGLLAAFMGTFAAFINAAPAYLVNDIYKKYIKPDATSKTYIRFSYLSSILIVIIGLIFGFFASSINTLTIWLTSALYGGYAAANMLKWIWWRFNSYGYFGGMLAGLIAASVVPGFFPETSDIYLFPIVLFISFVGCFLGVFIGKPDDMEVLKNFYKTTKPWGFWKPVYKELKKEDSTFKANNDFWKDTFNCVIGIVWQMTFVLIPIYLLIKEYYQLSIVVVLMIITTVILKQTWYNKIKK</sequence>
<comment type="similarity">
    <text evidence="2 13">Belongs to the sodium:solute symporter (SSF) (TC 2.A.21) family.</text>
</comment>
<dbReference type="CDD" id="cd11477">
    <property type="entry name" value="SLC5sbd_u1"/>
    <property type="match status" value="1"/>
</dbReference>
<dbReference type="Gene3D" id="1.20.1730.10">
    <property type="entry name" value="Sodium/glucose cotransporter"/>
    <property type="match status" value="1"/>
</dbReference>
<evidence type="ECO:0000256" key="1">
    <source>
        <dbReference type="ARBA" id="ARBA00004651"/>
    </source>
</evidence>
<accession>A0A554VD06</accession>
<reference evidence="15 16" key="1">
    <citation type="submission" date="2019-07" db="EMBL/GenBank/DDBJ databases">
        <title>The draft genome sequence of Aquimarina algiphila M91.</title>
        <authorList>
            <person name="Meng X."/>
        </authorList>
    </citation>
    <scope>NUCLEOTIDE SEQUENCE [LARGE SCALE GENOMIC DNA]</scope>
    <source>
        <strain evidence="15 16">M91</strain>
    </source>
</reference>
<keyword evidence="4" id="KW-1003">Cell membrane</keyword>
<keyword evidence="3" id="KW-0813">Transport</keyword>
<comment type="catalytic activity">
    <reaction evidence="12">
        <text>L-proline(in) + Na(+)(in) = L-proline(out) + Na(+)(out)</text>
        <dbReference type="Rhea" id="RHEA:28967"/>
        <dbReference type="ChEBI" id="CHEBI:29101"/>
        <dbReference type="ChEBI" id="CHEBI:60039"/>
    </reaction>
</comment>
<dbReference type="PANTHER" id="PTHR48086:SF3">
    <property type="entry name" value="SODIUM_PROLINE SYMPORTER"/>
    <property type="match status" value="1"/>
</dbReference>
<dbReference type="GO" id="GO:0015824">
    <property type="term" value="P:proline transport"/>
    <property type="evidence" value="ECO:0007669"/>
    <property type="project" value="TreeGrafter"/>
</dbReference>
<dbReference type="GO" id="GO:0005886">
    <property type="term" value="C:plasma membrane"/>
    <property type="evidence" value="ECO:0007669"/>
    <property type="project" value="UniProtKB-SubCell"/>
</dbReference>
<name>A0A554VD06_9FLAO</name>
<feature type="transmembrane region" description="Helical" evidence="14">
    <location>
        <begin position="363"/>
        <end position="387"/>
    </location>
</feature>
<evidence type="ECO:0000256" key="9">
    <source>
        <dbReference type="ARBA" id="ARBA00023065"/>
    </source>
</evidence>
<dbReference type="EMBL" id="VLNR01000074">
    <property type="protein sequence ID" value="TSE04710.1"/>
    <property type="molecule type" value="Genomic_DNA"/>
</dbReference>
<evidence type="ECO:0000256" key="8">
    <source>
        <dbReference type="ARBA" id="ARBA00023053"/>
    </source>
</evidence>
<dbReference type="InterPro" id="IPR038377">
    <property type="entry name" value="Na/Glc_symporter_sf"/>
</dbReference>
<feature type="transmembrane region" description="Helical" evidence="14">
    <location>
        <begin position="262"/>
        <end position="285"/>
    </location>
</feature>
<feature type="transmembrane region" description="Helical" evidence="14">
    <location>
        <begin position="45"/>
        <end position="72"/>
    </location>
</feature>
<evidence type="ECO:0000256" key="11">
    <source>
        <dbReference type="ARBA" id="ARBA00023201"/>
    </source>
</evidence>
<keyword evidence="8" id="KW-0915">Sodium</keyword>
<evidence type="ECO:0000313" key="16">
    <source>
        <dbReference type="Proteomes" id="UP000318833"/>
    </source>
</evidence>
<dbReference type="InterPro" id="IPR001734">
    <property type="entry name" value="Na/solute_symporter"/>
</dbReference>
<protein>
    <submittedName>
        <fullName evidence="15">Na+:solute symporter</fullName>
    </submittedName>
</protein>
<evidence type="ECO:0000256" key="10">
    <source>
        <dbReference type="ARBA" id="ARBA00023136"/>
    </source>
</evidence>
<feature type="transmembrane region" description="Helical" evidence="14">
    <location>
        <begin position="119"/>
        <end position="143"/>
    </location>
</feature>
<evidence type="ECO:0000256" key="3">
    <source>
        <dbReference type="ARBA" id="ARBA00022448"/>
    </source>
</evidence>
<dbReference type="Proteomes" id="UP000318833">
    <property type="component" value="Unassembled WGS sequence"/>
</dbReference>
<feature type="transmembrane region" description="Helical" evidence="14">
    <location>
        <begin position="6"/>
        <end position="25"/>
    </location>
</feature>
<evidence type="ECO:0000256" key="12">
    <source>
        <dbReference type="ARBA" id="ARBA00033708"/>
    </source>
</evidence>
<feature type="transmembrane region" description="Helical" evidence="14">
    <location>
        <begin position="553"/>
        <end position="572"/>
    </location>
</feature>
<feature type="transmembrane region" description="Helical" evidence="14">
    <location>
        <begin position="306"/>
        <end position="332"/>
    </location>
</feature>
<organism evidence="15 16">
    <name type="scientific">Aquimarina algiphila</name>
    <dbReference type="NCBI Taxonomy" id="2047982"/>
    <lineage>
        <taxon>Bacteria</taxon>
        <taxon>Pseudomonadati</taxon>
        <taxon>Bacteroidota</taxon>
        <taxon>Flavobacteriia</taxon>
        <taxon>Flavobacteriales</taxon>
        <taxon>Flavobacteriaceae</taxon>
        <taxon>Aquimarina</taxon>
    </lineage>
</organism>
<evidence type="ECO:0000256" key="7">
    <source>
        <dbReference type="ARBA" id="ARBA00022989"/>
    </source>
</evidence>
<dbReference type="OrthoDB" id="9761931at2"/>
<gene>
    <name evidence="15" type="ORF">FOF46_25330</name>
</gene>
<dbReference type="GO" id="GO:0015193">
    <property type="term" value="F:L-proline transmembrane transporter activity"/>
    <property type="evidence" value="ECO:0007669"/>
    <property type="project" value="TreeGrafter"/>
</dbReference>
<evidence type="ECO:0000256" key="13">
    <source>
        <dbReference type="RuleBase" id="RU362091"/>
    </source>
</evidence>
<dbReference type="InterPro" id="IPR050277">
    <property type="entry name" value="Sodium:Solute_Symporter"/>
</dbReference>
<feature type="transmembrane region" description="Helical" evidence="14">
    <location>
        <begin position="408"/>
        <end position="427"/>
    </location>
</feature>
<dbReference type="GO" id="GO:0005298">
    <property type="term" value="F:proline:sodium symporter activity"/>
    <property type="evidence" value="ECO:0007669"/>
    <property type="project" value="TreeGrafter"/>
</dbReference>
<feature type="transmembrane region" description="Helical" evidence="14">
    <location>
        <begin position="433"/>
        <end position="451"/>
    </location>
</feature>
<dbReference type="AlphaFoldDB" id="A0A554VD06"/>
<evidence type="ECO:0000256" key="14">
    <source>
        <dbReference type="SAM" id="Phobius"/>
    </source>
</evidence>
<evidence type="ECO:0000313" key="15">
    <source>
        <dbReference type="EMBL" id="TSE04710.1"/>
    </source>
</evidence>
<feature type="transmembrane region" description="Helical" evidence="14">
    <location>
        <begin position="463"/>
        <end position="481"/>
    </location>
</feature>
<keyword evidence="7 14" id="KW-1133">Transmembrane helix</keyword>
<feature type="transmembrane region" description="Helical" evidence="14">
    <location>
        <begin position="78"/>
        <end position="99"/>
    </location>
</feature>